<dbReference type="Gene3D" id="3.30.70.960">
    <property type="entry name" value="SEA domain"/>
    <property type="match status" value="1"/>
</dbReference>
<feature type="domain" description="SEA" evidence="1">
    <location>
        <begin position="8"/>
        <end position="126"/>
    </location>
</feature>
<dbReference type="PANTHER" id="PTHR14672">
    <property type="entry name" value="MUCIN-16"/>
    <property type="match status" value="1"/>
</dbReference>
<evidence type="ECO:0000259" key="1">
    <source>
        <dbReference type="PROSITE" id="PS50024"/>
    </source>
</evidence>
<dbReference type="Pfam" id="PF01390">
    <property type="entry name" value="SEA"/>
    <property type="match status" value="1"/>
</dbReference>
<dbReference type="InterPro" id="IPR028850">
    <property type="entry name" value="MUC16"/>
</dbReference>
<dbReference type="PROSITE" id="PS50024">
    <property type="entry name" value="SEA"/>
    <property type="match status" value="1"/>
</dbReference>
<name>A0A7L1G870_9PICI</name>
<dbReference type="PANTHER" id="PTHR14672:SF1">
    <property type="entry name" value="MUCIN-16"/>
    <property type="match status" value="1"/>
</dbReference>
<proteinExistence type="predicted"/>
<dbReference type="InterPro" id="IPR000082">
    <property type="entry name" value="SEA_dom"/>
</dbReference>
<organism evidence="2 3">
    <name type="scientific">Indicator maculatus</name>
    <name type="common">spotted honeyguide</name>
    <dbReference type="NCBI Taxonomy" id="545262"/>
    <lineage>
        <taxon>Eukaryota</taxon>
        <taxon>Metazoa</taxon>
        <taxon>Chordata</taxon>
        <taxon>Craniata</taxon>
        <taxon>Vertebrata</taxon>
        <taxon>Euteleostomi</taxon>
        <taxon>Archelosauria</taxon>
        <taxon>Archosauria</taxon>
        <taxon>Dinosauria</taxon>
        <taxon>Saurischia</taxon>
        <taxon>Theropoda</taxon>
        <taxon>Coelurosauria</taxon>
        <taxon>Aves</taxon>
        <taxon>Neognathae</taxon>
        <taxon>Neoaves</taxon>
        <taxon>Telluraves</taxon>
        <taxon>Coraciimorphae</taxon>
        <taxon>Piciformes</taxon>
        <taxon>Indicatoridae</taxon>
        <taxon>Indicator</taxon>
    </lineage>
</organism>
<evidence type="ECO:0000313" key="3">
    <source>
        <dbReference type="Proteomes" id="UP000557230"/>
    </source>
</evidence>
<dbReference type="OrthoDB" id="9947814at2759"/>
<comment type="caution">
    <text evidence="2">The sequence shown here is derived from an EMBL/GenBank/DDBJ whole genome shotgun (WGS) entry which is preliminary data.</text>
</comment>
<protein>
    <submittedName>
        <fullName evidence="2">MUC16 protein</fullName>
    </submittedName>
</protein>
<dbReference type="InterPro" id="IPR036364">
    <property type="entry name" value="SEA_dom_sf"/>
</dbReference>
<evidence type="ECO:0000313" key="2">
    <source>
        <dbReference type="EMBL" id="NXN09431.1"/>
    </source>
</evidence>
<dbReference type="AlphaFoldDB" id="A0A7L1G870"/>
<accession>A0A7L1G870</accession>
<reference evidence="2 3" key="1">
    <citation type="submission" date="2019-09" db="EMBL/GenBank/DDBJ databases">
        <title>Bird 10,000 Genomes (B10K) Project - Family phase.</title>
        <authorList>
            <person name="Zhang G."/>
        </authorList>
    </citation>
    <scope>NUCLEOTIDE SEQUENCE [LARGE SCALE GENOMIC DNA]</scope>
    <source>
        <strain evidence="2">B10K-DU-001-78</strain>
        <tissue evidence="2">Muscle</tissue>
    </source>
</reference>
<gene>
    <name evidence="2" type="primary">Muc16</name>
    <name evidence="2" type="ORF">INDMAC_R09631</name>
</gene>
<keyword evidence="3" id="KW-1185">Reference proteome</keyword>
<feature type="non-terminal residue" evidence="2">
    <location>
        <position position="1"/>
    </location>
</feature>
<feature type="non-terminal residue" evidence="2">
    <location>
        <position position="126"/>
    </location>
</feature>
<dbReference type="EMBL" id="VXBD01003704">
    <property type="protein sequence ID" value="NXN09431.1"/>
    <property type="molecule type" value="Genomic_DNA"/>
</dbReference>
<dbReference type="Proteomes" id="UP000557230">
    <property type="component" value="Unassembled WGS sequence"/>
</dbReference>
<sequence>TTAAPRPAARNFTLNFTLTNLRYTADLSDPRSRRFISTVKVINHYIDLLFQRSSIGSVYTGCKLMRFRAGRARDNTGIDTICSYQTNGSLAKFNREKLYHELSSMTEGVTKLGHYSLDKDSLYVDG</sequence>
<dbReference type="SUPFAM" id="SSF82671">
    <property type="entry name" value="SEA domain"/>
    <property type="match status" value="1"/>
</dbReference>